<dbReference type="InterPro" id="IPR001849">
    <property type="entry name" value="PH_domain"/>
</dbReference>
<reference evidence="4" key="1">
    <citation type="submission" date="2021-05" db="EMBL/GenBank/DDBJ databases">
        <authorList>
            <person name="Alioto T."/>
            <person name="Alioto T."/>
            <person name="Gomez Garrido J."/>
        </authorList>
    </citation>
    <scope>NUCLEOTIDE SEQUENCE</scope>
</reference>
<name>A0A8D8RZ14_9HEMI</name>
<dbReference type="Gene3D" id="2.30.29.30">
    <property type="entry name" value="Pleckstrin-homology domain (PH domain)/Phosphotyrosine-binding domain (PTB)"/>
    <property type="match status" value="1"/>
</dbReference>
<dbReference type="EMBL" id="HBUF01195694">
    <property type="protein sequence ID" value="CAG6659965.1"/>
    <property type="molecule type" value="Transcribed_RNA"/>
</dbReference>
<dbReference type="PROSITE" id="PS50003">
    <property type="entry name" value="PH_DOMAIN"/>
    <property type="match status" value="1"/>
</dbReference>
<evidence type="ECO:0000256" key="2">
    <source>
        <dbReference type="SAM" id="MobiDB-lite"/>
    </source>
</evidence>
<dbReference type="GO" id="GO:0055037">
    <property type="term" value="C:recycling endosome"/>
    <property type="evidence" value="ECO:0007669"/>
    <property type="project" value="TreeGrafter"/>
</dbReference>
<dbReference type="GO" id="GO:0007032">
    <property type="term" value="P:endosome organization"/>
    <property type="evidence" value="ECO:0007669"/>
    <property type="project" value="TreeGrafter"/>
</dbReference>
<dbReference type="GO" id="GO:0005802">
    <property type="term" value="C:trans-Golgi network"/>
    <property type="evidence" value="ECO:0007669"/>
    <property type="project" value="TreeGrafter"/>
</dbReference>
<dbReference type="GO" id="GO:0005769">
    <property type="term" value="C:early endosome"/>
    <property type="evidence" value="ECO:0007669"/>
    <property type="project" value="TreeGrafter"/>
</dbReference>
<dbReference type="GO" id="GO:0005829">
    <property type="term" value="C:cytosol"/>
    <property type="evidence" value="ECO:0007669"/>
    <property type="project" value="GOC"/>
</dbReference>
<protein>
    <submittedName>
        <fullName evidence="4">Collagen type IV alpha-3-binding protein</fullName>
    </submittedName>
</protein>
<dbReference type="GO" id="GO:0001881">
    <property type="term" value="P:receptor recycling"/>
    <property type="evidence" value="ECO:0007669"/>
    <property type="project" value="TreeGrafter"/>
</dbReference>
<dbReference type="AlphaFoldDB" id="A0A8D8RZ14"/>
<dbReference type="SUPFAM" id="SSF50729">
    <property type="entry name" value="PH domain-like"/>
    <property type="match status" value="1"/>
</dbReference>
<proteinExistence type="predicted"/>
<keyword evidence="1" id="KW-0597">Phosphoprotein</keyword>
<dbReference type="PANTHER" id="PTHR22902">
    <property type="entry name" value="SESQUIPEDALIAN"/>
    <property type="match status" value="1"/>
</dbReference>
<feature type="region of interest" description="Disordered" evidence="2">
    <location>
        <begin position="1"/>
        <end position="23"/>
    </location>
</feature>
<dbReference type="Pfam" id="PF00169">
    <property type="entry name" value="PH"/>
    <property type="match status" value="1"/>
</dbReference>
<keyword evidence="4" id="KW-0176">Collagen</keyword>
<evidence type="ECO:0000259" key="3">
    <source>
        <dbReference type="PROSITE" id="PS50003"/>
    </source>
</evidence>
<dbReference type="PANTHER" id="PTHR22902:SF27">
    <property type="entry name" value="PLECKSTRIN HOMOLOGY DOMAIN-CONTAINING FAMILY A MEMBER 3"/>
    <property type="match status" value="1"/>
</dbReference>
<sequence>MTDYQVNPTSVTQPLNDSEDHTDKSRVPILQGYLSKWTNYIHGWQNRWIVLTNGTLSYYKSETETAHGCRGAISLNRATIKVEAGYGSENNLNNSRQEKQYTIQSEVHTEPSPEDTEIFQLGKELKVKLSELNIFKDILTTQVDKIQTFLDTNQDLTKKTDDVSLDETRRGSFNFRTESLLFKDTTREVLDSLTSVVSLIQRGEDMWGKRLSHETEKRKKTMEGAAYSSLMKQFHTV</sequence>
<accession>A0A8D8RZ14</accession>
<evidence type="ECO:0000313" key="4">
    <source>
        <dbReference type="EMBL" id="CAG6659965.1"/>
    </source>
</evidence>
<dbReference type="SMART" id="SM00233">
    <property type="entry name" value="PH"/>
    <property type="match status" value="1"/>
</dbReference>
<dbReference type="GO" id="GO:0005581">
    <property type="term" value="C:collagen trimer"/>
    <property type="evidence" value="ECO:0007669"/>
    <property type="project" value="UniProtKB-KW"/>
</dbReference>
<organism evidence="4">
    <name type="scientific">Cacopsylla melanoneura</name>
    <dbReference type="NCBI Taxonomy" id="428564"/>
    <lineage>
        <taxon>Eukaryota</taxon>
        <taxon>Metazoa</taxon>
        <taxon>Ecdysozoa</taxon>
        <taxon>Arthropoda</taxon>
        <taxon>Hexapoda</taxon>
        <taxon>Insecta</taxon>
        <taxon>Pterygota</taxon>
        <taxon>Neoptera</taxon>
        <taxon>Paraneoptera</taxon>
        <taxon>Hemiptera</taxon>
        <taxon>Sternorrhyncha</taxon>
        <taxon>Psylloidea</taxon>
        <taxon>Psyllidae</taxon>
        <taxon>Psyllinae</taxon>
        <taxon>Cacopsylla</taxon>
    </lineage>
</organism>
<evidence type="ECO:0000256" key="1">
    <source>
        <dbReference type="ARBA" id="ARBA00022553"/>
    </source>
</evidence>
<feature type="compositionally biased region" description="Polar residues" evidence="2">
    <location>
        <begin position="1"/>
        <end position="16"/>
    </location>
</feature>
<dbReference type="InterPro" id="IPR011993">
    <property type="entry name" value="PH-like_dom_sf"/>
</dbReference>
<feature type="domain" description="PH" evidence="3">
    <location>
        <begin position="27"/>
        <end position="198"/>
    </location>
</feature>
<dbReference type="InterPro" id="IPR045188">
    <property type="entry name" value="Boi1/Boi2-like"/>
</dbReference>
<dbReference type="GO" id="GO:0042147">
    <property type="term" value="P:retrograde transport, endosome to Golgi"/>
    <property type="evidence" value="ECO:0007669"/>
    <property type="project" value="TreeGrafter"/>
</dbReference>